<comment type="caution">
    <text evidence="2">The sequence shown here is derived from an EMBL/GenBank/DDBJ whole genome shotgun (WGS) entry which is preliminary data.</text>
</comment>
<evidence type="ECO:0000259" key="1">
    <source>
        <dbReference type="Pfam" id="PF01323"/>
    </source>
</evidence>
<evidence type="ECO:0000313" key="2">
    <source>
        <dbReference type="EMBL" id="KAK5126157.1"/>
    </source>
</evidence>
<gene>
    <name evidence="2" type="ORF">LTR16_003153</name>
</gene>
<dbReference type="SUPFAM" id="SSF52833">
    <property type="entry name" value="Thioredoxin-like"/>
    <property type="match status" value="1"/>
</dbReference>
<dbReference type="InterPro" id="IPR001853">
    <property type="entry name" value="DSBA-like_thioredoxin_dom"/>
</dbReference>
<name>A0ABR0KSP1_9PEZI</name>
<dbReference type="Proteomes" id="UP001357485">
    <property type="component" value="Unassembled WGS sequence"/>
</dbReference>
<accession>A0ABR0KSP1</accession>
<dbReference type="PANTHER" id="PTHR13887">
    <property type="entry name" value="GLUTATHIONE S-TRANSFERASE KAPPA"/>
    <property type="match status" value="1"/>
</dbReference>
<dbReference type="CDD" id="cd03024">
    <property type="entry name" value="DsbA_FrnE"/>
    <property type="match status" value="1"/>
</dbReference>
<proteinExistence type="predicted"/>
<evidence type="ECO:0000313" key="3">
    <source>
        <dbReference type="Proteomes" id="UP001357485"/>
    </source>
</evidence>
<dbReference type="Gene3D" id="3.40.30.10">
    <property type="entry name" value="Glutaredoxin"/>
    <property type="match status" value="1"/>
</dbReference>
<dbReference type="InterPro" id="IPR036249">
    <property type="entry name" value="Thioredoxin-like_sf"/>
</dbReference>
<feature type="domain" description="DSBA-like thioredoxin" evidence="1">
    <location>
        <begin position="80"/>
        <end position="278"/>
    </location>
</feature>
<sequence length="286" mass="32601">MHPITTGSLPTGYSCSSTLPSYRHGHRCDPVYLPHVLQDVEWPQLHPIEPRELLLRKRRERRCHIKRLRLVILPPPLRTYLAKKRLDVALARVRSANPAATFVVKYLPYQLYPEASKEGEDKYAWYMASKYGGSEERMKMYTTLMAAYGVGVGIDFKFGGTVANTLDAHRLVQHYQSRRGPACADALINSLYRQYFEEERHPSSPQTLLTAAQEAGIDEKEARAFIEDEYEGLQDVKMLVREQAGNGVDAVPYVVLEGRRRDFTLQGAKEVDEYVKTLEQVVKESG</sequence>
<protein>
    <recommendedName>
        <fullName evidence="1">DSBA-like thioredoxin domain-containing protein</fullName>
    </recommendedName>
</protein>
<keyword evidence="3" id="KW-1185">Reference proteome</keyword>
<organism evidence="2 3">
    <name type="scientific">Cryomyces antarcticus</name>
    <dbReference type="NCBI Taxonomy" id="329879"/>
    <lineage>
        <taxon>Eukaryota</taxon>
        <taxon>Fungi</taxon>
        <taxon>Dikarya</taxon>
        <taxon>Ascomycota</taxon>
        <taxon>Pezizomycotina</taxon>
        <taxon>Dothideomycetes</taxon>
        <taxon>Dothideomycetes incertae sedis</taxon>
        <taxon>Cryomyces</taxon>
    </lineage>
</organism>
<dbReference type="Pfam" id="PF01323">
    <property type="entry name" value="DSBA"/>
    <property type="match status" value="1"/>
</dbReference>
<reference evidence="2 3" key="1">
    <citation type="submission" date="2023-08" db="EMBL/GenBank/DDBJ databases">
        <title>Black Yeasts Isolated from many extreme environments.</title>
        <authorList>
            <person name="Coleine C."/>
            <person name="Stajich J.E."/>
            <person name="Selbmann L."/>
        </authorList>
    </citation>
    <scope>NUCLEOTIDE SEQUENCE [LARGE SCALE GENOMIC DNA]</scope>
    <source>
        <strain evidence="2 3">CCFEE 536</strain>
    </source>
</reference>
<dbReference type="PANTHER" id="PTHR13887:SF52">
    <property type="entry name" value="DSBA-LIKE THIOREDOXIN DOMAIN-CONTAINING PROTEIN"/>
    <property type="match status" value="1"/>
</dbReference>
<dbReference type="EMBL" id="JAVRRA010024923">
    <property type="protein sequence ID" value="KAK5126157.1"/>
    <property type="molecule type" value="Genomic_DNA"/>
</dbReference>